<dbReference type="EMBL" id="BAAAQB010000042">
    <property type="protein sequence ID" value="GAA2146167.1"/>
    <property type="molecule type" value="Genomic_DNA"/>
</dbReference>
<name>A0ABN2ZR12_9MICC</name>
<reference evidence="1 2" key="1">
    <citation type="journal article" date="2019" name="Int. J. Syst. Evol. Microbiol.">
        <title>The Global Catalogue of Microorganisms (GCM) 10K type strain sequencing project: providing services to taxonomists for standard genome sequencing and annotation.</title>
        <authorList>
            <consortium name="The Broad Institute Genomics Platform"/>
            <consortium name="The Broad Institute Genome Sequencing Center for Infectious Disease"/>
            <person name="Wu L."/>
            <person name="Ma J."/>
        </authorList>
    </citation>
    <scope>NUCLEOTIDE SEQUENCE [LARGE SCALE GENOMIC DNA]</scope>
    <source>
        <strain evidence="1 2">JCM 15921</strain>
    </source>
</reference>
<dbReference type="Proteomes" id="UP001500102">
    <property type="component" value="Unassembled WGS sequence"/>
</dbReference>
<proteinExistence type="predicted"/>
<protein>
    <submittedName>
        <fullName evidence="1">Uncharacterized protein</fullName>
    </submittedName>
</protein>
<evidence type="ECO:0000313" key="2">
    <source>
        <dbReference type="Proteomes" id="UP001500102"/>
    </source>
</evidence>
<keyword evidence="2" id="KW-1185">Reference proteome</keyword>
<gene>
    <name evidence="1" type="ORF">GCM10009825_39520</name>
</gene>
<accession>A0ABN2ZR12</accession>
<evidence type="ECO:0000313" key="1">
    <source>
        <dbReference type="EMBL" id="GAA2146167.1"/>
    </source>
</evidence>
<comment type="caution">
    <text evidence="1">The sequence shown here is derived from an EMBL/GenBank/DDBJ whole genome shotgun (WGS) entry which is preliminary data.</text>
</comment>
<organism evidence="1 2">
    <name type="scientific">Arthrobacter humicola</name>
    <dbReference type="NCBI Taxonomy" id="409291"/>
    <lineage>
        <taxon>Bacteria</taxon>
        <taxon>Bacillati</taxon>
        <taxon>Actinomycetota</taxon>
        <taxon>Actinomycetes</taxon>
        <taxon>Micrococcales</taxon>
        <taxon>Micrococcaceae</taxon>
        <taxon>Arthrobacter</taxon>
    </lineage>
</organism>
<sequence>MLTVDLTRVAPSLHNRYVLRLRDRISKESRSLKVIAGNQLEISNDALPGPANQTVAWVDEIYPDGESKPLTPRVRVDALKHVAQLERWLRQPAQAATHAEAARMLETLTTWECFGDSEWQSRLVRIVNDVLRRLQRIHRIPSHSRLALLCELYPLQAAYSDSVPGNVMVSLTVMKELHAVLERHGASTQREIFHVTSPSEGPVSDSLRADLRDLLETSLAFNNPSTSSRMMRGQVLSVLEGRTAALREFRAALSSGQQLVKSLYLDMGSFTYGLPETIAGAKNVPIAWHGAEIPEATTGTILYSANIEFLRRYMARILFYACAEPELHLHFHLVASDAEARAFIREAEELSRTIHGFSHRTSMPPSLSWSSSQLPAEVGNPITYFACARYLVAGQVMDKFGTDVWVQDVDLYPTSPISQAGTALSRFDVVLAASSGINMLAPWRRYIANSVYISRSEKGRAFAKNAAQYISAFLDEPDSWMLDQNALDWAVEKAPAGTSIGNMRALDIQLTQSAMNGSIES</sequence>